<dbReference type="Gene3D" id="2.30.39.10">
    <property type="entry name" value="Alpha-1-antitrypsin, domain 1"/>
    <property type="match status" value="1"/>
</dbReference>
<keyword evidence="5" id="KW-1185">Reference proteome</keyword>
<gene>
    <name evidence="4" type="ORF">EDD28_3079</name>
</gene>
<dbReference type="AlphaFoldDB" id="A0A3N2D1L5"/>
<dbReference type="SUPFAM" id="SSF56574">
    <property type="entry name" value="Serpins"/>
    <property type="match status" value="1"/>
</dbReference>
<evidence type="ECO:0000313" key="4">
    <source>
        <dbReference type="EMBL" id="ROR93657.1"/>
    </source>
</evidence>
<feature type="signal peptide" evidence="2">
    <location>
        <begin position="1"/>
        <end position="27"/>
    </location>
</feature>
<sequence>MTPTNRPRPRHVAAASAALALGCGVLAACGGQGVDTTVHTGDAPYVPVTLAEAPDLDGVLAASDRLGLAMLTTADDPNVVVSPLSLTVALSMLAEGARGETATALDDALGASGADRTASVGALREALLAYDGDPAVAAGDELPETPVLHLATRALLDDQLVPEQSYLDVLSSGYDASLETLDLGDAAAKKTLDAWVRRETGGLIEKSAITPNADLRLVLQDAIVLAARWEVPFAEPATYDDDFTTADGTRAVPTMHGSSGRSWSVTDADGWRAVRLPYVEGFSADLVLPPDGVDPADVPDTVLTALRTGTGATPVVTADDDTDVVVSVPVLDLKPDVLDLRDALGVVGLGGLLEEPDLSGITTTEPLFVSQAFQQARLRLDEEGTVAAAVTELGMEAGAAPVEREEVVVRFDRPFLLRLSHDDTGATLFLAAVREP</sequence>
<dbReference type="Proteomes" id="UP000275356">
    <property type="component" value="Unassembled WGS sequence"/>
</dbReference>
<accession>A0A3N2D1L5</accession>
<dbReference type="InterPro" id="IPR000215">
    <property type="entry name" value="Serpin_fam"/>
</dbReference>
<evidence type="ECO:0000256" key="2">
    <source>
        <dbReference type="SAM" id="SignalP"/>
    </source>
</evidence>
<feature type="domain" description="Serpin" evidence="3">
    <location>
        <begin position="64"/>
        <end position="436"/>
    </location>
</feature>
<reference evidence="4 5" key="1">
    <citation type="submission" date="2018-11" db="EMBL/GenBank/DDBJ databases">
        <title>Sequencing the genomes of 1000 actinobacteria strains.</title>
        <authorList>
            <person name="Klenk H.-P."/>
        </authorList>
    </citation>
    <scope>NUCLEOTIDE SEQUENCE [LARGE SCALE GENOMIC DNA]</scope>
    <source>
        <strain evidence="4 5">DSM 13521</strain>
    </source>
</reference>
<evidence type="ECO:0000313" key="5">
    <source>
        <dbReference type="Proteomes" id="UP000275356"/>
    </source>
</evidence>
<dbReference type="InterPro" id="IPR042185">
    <property type="entry name" value="Serpin_sf_2"/>
</dbReference>
<feature type="chain" id="PRO_5018116582" evidence="2">
    <location>
        <begin position="28"/>
        <end position="436"/>
    </location>
</feature>
<comment type="similarity">
    <text evidence="1">Belongs to the serpin family.</text>
</comment>
<dbReference type="GO" id="GO:0004867">
    <property type="term" value="F:serine-type endopeptidase inhibitor activity"/>
    <property type="evidence" value="ECO:0007669"/>
    <property type="project" value="InterPro"/>
</dbReference>
<evidence type="ECO:0000256" key="1">
    <source>
        <dbReference type="RuleBase" id="RU000411"/>
    </source>
</evidence>
<dbReference type="PANTHER" id="PTHR11461:SF211">
    <property type="entry name" value="GH10112P-RELATED"/>
    <property type="match status" value="1"/>
</dbReference>
<dbReference type="Gene3D" id="3.30.497.10">
    <property type="entry name" value="Antithrombin, subunit I, domain 2"/>
    <property type="match status" value="1"/>
</dbReference>
<proteinExistence type="inferred from homology"/>
<dbReference type="InterPro" id="IPR042178">
    <property type="entry name" value="Serpin_sf_1"/>
</dbReference>
<keyword evidence="2" id="KW-0732">Signal</keyword>
<name>A0A3N2D1L5_9MICO</name>
<dbReference type="RefSeq" id="WP_123740585.1">
    <property type="nucleotide sequence ID" value="NZ_CALFQU010000047.1"/>
</dbReference>
<dbReference type="SMART" id="SM00093">
    <property type="entry name" value="SERPIN"/>
    <property type="match status" value="1"/>
</dbReference>
<dbReference type="GO" id="GO:0005615">
    <property type="term" value="C:extracellular space"/>
    <property type="evidence" value="ECO:0007669"/>
    <property type="project" value="InterPro"/>
</dbReference>
<dbReference type="PROSITE" id="PS51257">
    <property type="entry name" value="PROKAR_LIPOPROTEIN"/>
    <property type="match status" value="1"/>
</dbReference>
<dbReference type="InterPro" id="IPR036186">
    <property type="entry name" value="Serpin_sf"/>
</dbReference>
<dbReference type="PANTHER" id="PTHR11461">
    <property type="entry name" value="SERINE PROTEASE INHIBITOR, SERPIN"/>
    <property type="match status" value="1"/>
</dbReference>
<comment type="caution">
    <text evidence="4">The sequence shown here is derived from an EMBL/GenBank/DDBJ whole genome shotgun (WGS) entry which is preliminary data.</text>
</comment>
<evidence type="ECO:0000259" key="3">
    <source>
        <dbReference type="SMART" id="SM00093"/>
    </source>
</evidence>
<dbReference type="OrthoDB" id="9764871at2"/>
<dbReference type="Pfam" id="PF00079">
    <property type="entry name" value="Serpin"/>
    <property type="match status" value="1"/>
</dbReference>
<dbReference type="EMBL" id="RKHQ01000002">
    <property type="protein sequence ID" value="ROR93657.1"/>
    <property type="molecule type" value="Genomic_DNA"/>
</dbReference>
<dbReference type="PROSITE" id="PS00284">
    <property type="entry name" value="SERPIN"/>
    <property type="match status" value="1"/>
</dbReference>
<dbReference type="InterPro" id="IPR023795">
    <property type="entry name" value="Serpin_CS"/>
</dbReference>
<protein>
    <submittedName>
        <fullName evidence="4">Serine protease inhibitor</fullName>
    </submittedName>
</protein>
<organism evidence="4 5">
    <name type="scientific">Salana multivorans</name>
    <dbReference type="NCBI Taxonomy" id="120377"/>
    <lineage>
        <taxon>Bacteria</taxon>
        <taxon>Bacillati</taxon>
        <taxon>Actinomycetota</taxon>
        <taxon>Actinomycetes</taxon>
        <taxon>Micrococcales</taxon>
        <taxon>Beutenbergiaceae</taxon>
        <taxon>Salana</taxon>
    </lineage>
</organism>
<dbReference type="InterPro" id="IPR023796">
    <property type="entry name" value="Serpin_dom"/>
</dbReference>